<dbReference type="Proteomes" id="UP001428341">
    <property type="component" value="Unassembled WGS sequence"/>
</dbReference>
<dbReference type="PROSITE" id="PS00502">
    <property type="entry name" value="POLYGALACTURONASE"/>
    <property type="match status" value="1"/>
</dbReference>
<evidence type="ECO:0000256" key="9">
    <source>
        <dbReference type="ARBA" id="ARBA00023295"/>
    </source>
</evidence>
<evidence type="ECO:0000256" key="4">
    <source>
        <dbReference type="ARBA" id="ARBA00022512"/>
    </source>
</evidence>
<dbReference type="GO" id="GO:0005975">
    <property type="term" value="P:carbohydrate metabolic process"/>
    <property type="evidence" value="ECO:0007669"/>
    <property type="project" value="InterPro"/>
</dbReference>
<name>A0AAP0LZU2_9ROSI</name>
<keyword evidence="16" id="KW-1185">Reference proteome</keyword>
<keyword evidence="10" id="KW-0961">Cell wall biogenesis/degradation</keyword>
<evidence type="ECO:0000256" key="13">
    <source>
        <dbReference type="PROSITE-ProRule" id="PRU10052"/>
    </source>
</evidence>
<evidence type="ECO:0000256" key="8">
    <source>
        <dbReference type="ARBA" id="ARBA00022801"/>
    </source>
</evidence>
<feature type="repeat" description="PPR" evidence="12">
    <location>
        <begin position="277"/>
        <end position="311"/>
    </location>
</feature>
<evidence type="ECO:0000256" key="12">
    <source>
        <dbReference type="PROSITE-ProRule" id="PRU00708"/>
    </source>
</evidence>
<dbReference type="SUPFAM" id="SSF51126">
    <property type="entry name" value="Pectin lyase-like"/>
    <property type="match status" value="1"/>
</dbReference>
<dbReference type="GO" id="GO:0071555">
    <property type="term" value="P:cell wall organization"/>
    <property type="evidence" value="ECO:0007669"/>
    <property type="project" value="UniProtKB-KW"/>
</dbReference>
<dbReference type="InterPro" id="IPR046960">
    <property type="entry name" value="PPR_At4g14850-like_plant"/>
</dbReference>
<dbReference type="InterPro" id="IPR011990">
    <property type="entry name" value="TPR-like_helical_dom_sf"/>
</dbReference>
<dbReference type="GO" id="GO:0003723">
    <property type="term" value="F:RNA binding"/>
    <property type="evidence" value="ECO:0007669"/>
    <property type="project" value="InterPro"/>
</dbReference>
<feature type="repeat" description="PPR" evidence="12">
    <location>
        <begin position="175"/>
        <end position="209"/>
    </location>
</feature>
<keyword evidence="5" id="KW-0964">Secreted</keyword>
<comment type="caution">
    <text evidence="15">The sequence shown here is derived from an EMBL/GenBank/DDBJ whole genome shotgun (WGS) entry which is preliminary data.</text>
</comment>
<evidence type="ECO:0000256" key="7">
    <source>
        <dbReference type="ARBA" id="ARBA00022737"/>
    </source>
</evidence>
<dbReference type="PROSITE" id="PS51375">
    <property type="entry name" value="PPR"/>
    <property type="match status" value="5"/>
</dbReference>
<dbReference type="InterPro" id="IPR002885">
    <property type="entry name" value="PPR_rpt"/>
</dbReference>
<dbReference type="Gene3D" id="2.160.20.10">
    <property type="entry name" value="Single-stranded right-handed beta-helix, Pectin lyase-like"/>
    <property type="match status" value="1"/>
</dbReference>
<feature type="active site" evidence="13">
    <location>
        <position position="933"/>
    </location>
</feature>
<evidence type="ECO:0000256" key="2">
    <source>
        <dbReference type="ARBA" id="ARBA00008834"/>
    </source>
</evidence>
<dbReference type="PANTHER" id="PTHR47926:SF442">
    <property type="entry name" value="PUTATIVE-RELATED"/>
    <property type="match status" value="1"/>
</dbReference>
<keyword evidence="6" id="KW-0732">Signal</keyword>
<keyword evidence="8 14" id="KW-0378">Hydrolase</keyword>
<dbReference type="InterPro" id="IPR012334">
    <property type="entry name" value="Pectin_lyas_fold"/>
</dbReference>
<dbReference type="Gene3D" id="1.25.40.10">
    <property type="entry name" value="Tetratricopeptide repeat domain"/>
    <property type="match status" value="5"/>
</dbReference>
<keyword evidence="4" id="KW-0134">Cell wall</keyword>
<dbReference type="NCBIfam" id="TIGR00756">
    <property type="entry name" value="PPR"/>
    <property type="match status" value="4"/>
</dbReference>
<evidence type="ECO:0000313" key="15">
    <source>
        <dbReference type="EMBL" id="KAK9188892.1"/>
    </source>
</evidence>
<feature type="repeat" description="PPR" evidence="12">
    <location>
        <begin position="482"/>
        <end position="516"/>
    </location>
</feature>
<dbReference type="FunFam" id="1.25.40.10:FF:000090">
    <property type="entry name" value="Pentatricopeptide repeat-containing protein, chloroplastic"/>
    <property type="match status" value="1"/>
</dbReference>
<dbReference type="GO" id="GO:0009451">
    <property type="term" value="P:RNA modification"/>
    <property type="evidence" value="ECO:0007669"/>
    <property type="project" value="InterPro"/>
</dbReference>
<feature type="repeat" description="PPR" evidence="12">
    <location>
        <begin position="379"/>
        <end position="413"/>
    </location>
</feature>
<dbReference type="Pfam" id="PF01535">
    <property type="entry name" value="PPR"/>
    <property type="match status" value="5"/>
</dbReference>
<organism evidence="15 16">
    <name type="scientific">Citrus x changshan-huyou</name>
    <dbReference type="NCBI Taxonomy" id="2935761"/>
    <lineage>
        <taxon>Eukaryota</taxon>
        <taxon>Viridiplantae</taxon>
        <taxon>Streptophyta</taxon>
        <taxon>Embryophyta</taxon>
        <taxon>Tracheophyta</taxon>
        <taxon>Spermatophyta</taxon>
        <taxon>Magnoliopsida</taxon>
        <taxon>eudicotyledons</taxon>
        <taxon>Gunneridae</taxon>
        <taxon>Pentapetalae</taxon>
        <taxon>rosids</taxon>
        <taxon>malvids</taxon>
        <taxon>Sapindales</taxon>
        <taxon>Rutaceae</taxon>
        <taxon>Aurantioideae</taxon>
        <taxon>Citrus</taxon>
    </lineage>
</organism>
<dbReference type="Pfam" id="PF13041">
    <property type="entry name" value="PPR_2"/>
    <property type="match status" value="3"/>
</dbReference>
<evidence type="ECO:0000256" key="6">
    <source>
        <dbReference type="ARBA" id="ARBA00022729"/>
    </source>
</evidence>
<proteinExistence type="inferred from homology"/>
<feature type="repeat" description="PPR" evidence="12">
    <location>
        <begin position="74"/>
        <end position="108"/>
    </location>
</feature>
<evidence type="ECO:0000256" key="1">
    <source>
        <dbReference type="ARBA" id="ARBA00004191"/>
    </source>
</evidence>
<dbReference type="FunFam" id="2.160.20.10:FF:000032">
    <property type="entry name" value="Pectin lyase-like superfamily protein"/>
    <property type="match status" value="1"/>
</dbReference>
<accession>A0AAP0LZU2</accession>
<sequence>MLSAKLLPRVRTITTLAPTCTSIVPLSSSLLLDSYCQPNPQLNIYSSNRTIDDFVKSGHLNSAKKLFDEMPARDMVTYNLLISGCGKFGHPKQALYLYDEMVSHGIKESASTFSSVLSVCSNAGFYTEGIQIHCRVLSLGFGLNLYIGSALVDLYMRMGPSVRALDLFDELPERNLATWNLMLRAFCELSRPDEVLRMYNKMKAEGVEPSGLSFCYMVRGCSNGMLLDEGKQLHSHVIKLGWVDVNIFVANALVDFYSACGSLIEAKKSFDFIPVDDVISWNSIVSIYADYDLIFDALELFFRMQLCRKRPSIRSFVEFLNFASRTGNVYFGKQIHGYVTKLGFDHGSVHVQSALTDMYGKCNVIESSVAVFESAPGRSLECCNSLMTSLLHSGNIKDAVEMFGFMVDEGIGLDEVTLSTTLKALSVSASANLGSCRLLHCCAIKSGFESNIAVSCSLMDAYSRCGHIELSHQVFEKIPSPNVVCFTSIMNGYSRNGMGREALDMLEVMIQRGLIPDKVTFLCVLAGCNHSGMVKEGQLVFNSMKSVYGIDAGRQHYSCMIDMLGRAGILDKAEELLQQTPGGGDCVTWSSLLRSCRVHGNEIIGRRVANILMELEPVDFAVYSLVSNFYSEIGEFEVSMQIRETALARKLTRDIGHSLIEADWLSPICEVAGKMVHDNIALLGELENLNVEEENEVELFEEPSWTSERGGKVLVNVDSFGAAGDGVSDDTQAFLNAWNTACSTPKSVFLVPAGRHYLVSATRFKGPCADKLVIQIDGTIVAPAEPDNWDPKLARIWLDFSKLNGVLFQGSGVIDGSGSKWWASSCKKNKSNPCRGAPTALTIDSSSAVKVKGLTIQNSQQMNFVISRSESVRIYQVLVSAPEDSPNTDGIHITESTNVVLQDCKIGTGDDCISIVNGSSAIKMKRIFCGPGHGISIGSLGKDKSMGIVTKVVLDTAYLRETANGLRIKTWQGGSGYVRGVRFENVRMEDVSNPIIIDQFYCDSPKACQNQTSAVKISQIMYRNISGTTKSSKAMKFACSDTVPCSDIVLSNVNLEKKDGTVETYCNSAQGIGYGIVHPSADCLTSNDKDAKLAEPTRNEIVHTEL</sequence>
<evidence type="ECO:0000256" key="5">
    <source>
        <dbReference type="ARBA" id="ARBA00022525"/>
    </source>
</evidence>
<evidence type="ECO:0000256" key="14">
    <source>
        <dbReference type="RuleBase" id="RU361169"/>
    </source>
</evidence>
<comment type="catalytic activity">
    <reaction evidence="11">
        <text>(1,4-alpha-D-galacturonosyl)n+m + H2O = (1,4-alpha-D-galacturonosyl)n + (1,4-alpha-D-galacturonosyl)m.</text>
        <dbReference type="EC" id="3.2.1.15"/>
    </reaction>
</comment>
<evidence type="ECO:0000256" key="11">
    <source>
        <dbReference type="ARBA" id="ARBA00034074"/>
    </source>
</evidence>
<keyword evidence="9 14" id="KW-0326">Glycosidase</keyword>
<evidence type="ECO:0000313" key="16">
    <source>
        <dbReference type="Proteomes" id="UP001428341"/>
    </source>
</evidence>
<reference evidence="15 16" key="1">
    <citation type="submission" date="2024-05" db="EMBL/GenBank/DDBJ databases">
        <title>Haplotype-resolved chromosome-level genome assembly of Huyou (Citrus changshanensis).</title>
        <authorList>
            <person name="Miao C."/>
            <person name="Chen W."/>
            <person name="Wu Y."/>
            <person name="Wang L."/>
            <person name="Zhao S."/>
            <person name="Grierson D."/>
            <person name="Xu C."/>
            <person name="Chen K."/>
        </authorList>
    </citation>
    <scope>NUCLEOTIDE SEQUENCE [LARGE SCALE GENOMIC DNA]</scope>
    <source>
        <strain evidence="15">01-14</strain>
        <tissue evidence="15">Leaf</tissue>
    </source>
</reference>
<dbReference type="PANTHER" id="PTHR47926">
    <property type="entry name" value="PENTATRICOPEPTIDE REPEAT-CONTAINING PROTEIN"/>
    <property type="match status" value="1"/>
</dbReference>
<keyword evidence="7" id="KW-0677">Repeat</keyword>
<comment type="subcellular location">
    <subcellularLocation>
        <location evidence="1">Secreted</location>
        <location evidence="1">Cell wall</location>
    </subcellularLocation>
</comment>
<dbReference type="GO" id="GO:0004650">
    <property type="term" value="F:polygalacturonase activity"/>
    <property type="evidence" value="ECO:0007669"/>
    <property type="project" value="UniProtKB-EC"/>
</dbReference>
<protein>
    <recommendedName>
        <fullName evidence="3">endo-polygalacturonase</fullName>
        <ecNumber evidence="3">3.2.1.15</ecNumber>
    </recommendedName>
</protein>
<dbReference type="EMBL" id="JBCGBO010000007">
    <property type="protein sequence ID" value="KAK9188892.1"/>
    <property type="molecule type" value="Genomic_DNA"/>
</dbReference>
<evidence type="ECO:0000256" key="3">
    <source>
        <dbReference type="ARBA" id="ARBA00012736"/>
    </source>
</evidence>
<dbReference type="EC" id="3.2.1.15" evidence="3"/>
<gene>
    <name evidence="15" type="ORF">WN944_020297</name>
</gene>
<comment type="similarity">
    <text evidence="2 14">Belongs to the glycosyl hydrolase 28 family.</text>
</comment>
<evidence type="ECO:0000256" key="10">
    <source>
        <dbReference type="ARBA" id="ARBA00023316"/>
    </source>
</evidence>
<dbReference type="Pfam" id="PF00295">
    <property type="entry name" value="Glyco_hydro_28"/>
    <property type="match status" value="1"/>
</dbReference>
<dbReference type="AlphaFoldDB" id="A0AAP0LZU2"/>
<dbReference type="InterPro" id="IPR000743">
    <property type="entry name" value="Glyco_hydro_28"/>
</dbReference>
<dbReference type="InterPro" id="IPR011050">
    <property type="entry name" value="Pectin_lyase_fold/virulence"/>
</dbReference>